<dbReference type="Gene3D" id="3.10.450.50">
    <property type="match status" value="1"/>
</dbReference>
<dbReference type="Pfam" id="PF02810">
    <property type="entry name" value="SEC-C"/>
    <property type="match status" value="1"/>
</dbReference>
<proteinExistence type="predicted"/>
<evidence type="ECO:0000256" key="2">
    <source>
        <dbReference type="ARBA" id="ARBA00022692"/>
    </source>
</evidence>
<keyword evidence="3" id="KW-1133">Transmembrane helix</keyword>
<evidence type="ECO:0000256" key="6">
    <source>
        <dbReference type="SAM" id="Coils"/>
    </source>
</evidence>
<dbReference type="Pfam" id="PF04184">
    <property type="entry name" value="ST7"/>
    <property type="match status" value="1"/>
</dbReference>
<evidence type="ECO:0000256" key="3">
    <source>
        <dbReference type="ARBA" id="ARBA00022989"/>
    </source>
</evidence>
<dbReference type="InterPro" id="IPR019734">
    <property type="entry name" value="TPR_rpt"/>
</dbReference>
<dbReference type="AlphaFoldDB" id="A0A1Y3PB46"/>
<evidence type="ECO:0000256" key="1">
    <source>
        <dbReference type="ARBA" id="ARBA00004141"/>
    </source>
</evidence>
<accession>A0A1Y3PB46</accession>
<dbReference type="SUPFAM" id="SSF48452">
    <property type="entry name" value="TPR-like"/>
    <property type="match status" value="1"/>
</dbReference>
<dbReference type="InterPro" id="IPR007311">
    <property type="entry name" value="ST7"/>
</dbReference>
<gene>
    <name evidence="7" type="ORF">BAA01_00440</name>
</gene>
<keyword evidence="4" id="KW-0472">Membrane</keyword>
<name>A0A1Y3PB46_9BACI</name>
<comment type="caution">
    <text evidence="7">The sequence shown here is derived from an EMBL/GenBank/DDBJ whole genome shotgun (WGS) entry which is preliminary data.</text>
</comment>
<dbReference type="Proteomes" id="UP000196475">
    <property type="component" value="Unassembled WGS sequence"/>
</dbReference>
<evidence type="ECO:0000313" key="8">
    <source>
        <dbReference type="Proteomes" id="UP000196475"/>
    </source>
</evidence>
<dbReference type="EMBL" id="LZRT01000125">
    <property type="protein sequence ID" value="OUM84545.1"/>
    <property type="molecule type" value="Genomic_DNA"/>
</dbReference>
<dbReference type="PANTHER" id="PTHR12745:SF6">
    <property type="entry name" value="PROTEIN ST7 HOMOLOG"/>
    <property type="match status" value="1"/>
</dbReference>
<feature type="repeat" description="TPR" evidence="5">
    <location>
        <begin position="319"/>
        <end position="352"/>
    </location>
</feature>
<dbReference type="InterPro" id="IPR004027">
    <property type="entry name" value="SEC_C_motif"/>
</dbReference>
<dbReference type="PROSITE" id="PS50005">
    <property type="entry name" value="TPR"/>
    <property type="match status" value="1"/>
</dbReference>
<reference evidence="8" key="1">
    <citation type="submission" date="2016-06" db="EMBL/GenBank/DDBJ databases">
        <authorList>
            <person name="Nascimento L."/>
            <person name="Pereira R.V."/>
            <person name="Martins L.F."/>
            <person name="Quaggio R.B."/>
            <person name="Silva A.M."/>
            <person name="Setubal J.C."/>
        </authorList>
    </citation>
    <scope>NUCLEOTIDE SEQUENCE [LARGE SCALE GENOMIC DNA]</scope>
</reference>
<keyword evidence="2" id="KW-0812">Transmembrane</keyword>
<evidence type="ECO:0000313" key="7">
    <source>
        <dbReference type="EMBL" id="OUM84545.1"/>
    </source>
</evidence>
<dbReference type="InterPro" id="IPR011990">
    <property type="entry name" value="TPR-like_helical_dom_sf"/>
</dbReference>
<evidence type="ECO:0000256" key="4">
    <source>
        <dbReference type="ARBA" id="ARBA00023136"/>
    </source>
</evidence>
<dbReference type="SUPFAM" id="SSF103642">
    <property type="entry name" value="Sec-C motif"/>
    <property type="match status" value="1"/>
</dbReference>
<comment type="subcellular location">
    <subcellularLocation>
        <location evidence="1">Membrane</location>
        <topology evidence="1">Multi-pass membrane protein</topology>
    </subcellularLocation>
</comment>
<dbReference type="PANTHER" id="PTHR12745">
    <property type="entry name" value="SUPPRESSION OF TUMORIGENICITY 7"/>
    <property type="match status" value="1"/>
</dbReference>
<dbReference type="Gene3D" id="1.25.40.10">
    <property type="entry name" value="Tetratricopeptide repeat domain"/>
    <property type="match status" value="1"/>
</dbReference>
<evidence type="ECO:0000256" key="5">
    <source>
        <dbReference type="PROSITE-ProRule" id="PRU00339"/>
    </source>
</evidence>
<protein>
    <submittedName>
        <fullName evidence="7">Uncharacterized protein</fullName>
    </submittedName>
</protein>
<feature type="coiled-coil region" evidence="6">
    <location>
        <begin position="178"/>
        <end position="205"/>
    </location>
</feature>
<keyword evidence="5" id="KW-0802">TPR repeat</keyword>
<dbReference type="GO" id="GO:0016020">
    <property type="term" value="C:membrane"/>
    <property type="evidence" value="ECO:0007669"/>
    <property type="project" value="UniProtKB-SubCell"/>
</dbReference>
<organism evidence="7 8">
    <name type="scientific">Bacillus thermozeamaize</name>
    <dbReference type="NCBI Taxonomy" id="230954"/>
    <lineage>
        <taxon>Bacteria</taxon>
        <taxon>Bacillati</taxon>
        <taxon>Bacillota</taxon>
        <taxon>Bacilli</taxon>
        <taxon>Bacillales</taxon>
        <taxon>Bacillaceae</taxon>
        <taxon>Bacillus</taxon>
    </lineage>
</organism>
<sequence>MGRNDPCPCGSGKKYKRCCYEKDRANKVTRIAPEEADADSFDMPITAQTVYGLLQGDYWENPTYLTVARQLVSGMKDEYDWETIGEAVVLWSIFSRSAKPEIRKTAVFPASLEYFIAQLKGRRDVTLTRLAGKYGVSATTISQRYREILAFTMGAGEQYWGNSMEEAENDEEFDELPLRQSRMTMEQTLAAVERLLEEREFSSEKEVQAFLARLNEPQNAHFLDRKPSTPAEQAQDLLYDAWDEPSPAKRVRMARKALKLYPDSADAWNILAETEASSAEEALIYYQKGMEAGERDLGKAFIEENKGHFWGIVRTRPYMRAKFGYACTLHELGRLREAVRQYEQLLELNPNDNQGVRYQLIIAHLELGEYEAADKLLNDTYRDECSAEFNYNRILVEYGLHGFSPALSDLFREAVELNPYVPEYLTGQKRLPRDMPEFFRFGDRDEAVLYAGQYLHLWRRQPELLKWIRQQLRSVR</sequence>
<keyword evidence="6" id="KW-0175">Coiled coil</keyword>